<dbReference type="EMBL" id="CP001998">
    <property type="protein sequence ID" value="ADE56073.1"/>
    <property type="molecule type" value="Genomic_DNA"/>
</dbReference>
<sequence length="516" mass="57509">MPRVVRFALLVSLAFGCLQLVVQGAEDSKLWIEFKQAIEAGAVPPVTDFSYAGYHAGERSLPDADWAIFDVRDYGAVADDGVSDKQAIQRAVDAAVSNGSGIVYFPKGRFRVNESTDVTNQSIRVRGGRIVFRGAGAEQGGTELFMAEHMEAADPKKMWSAPYLFRFEGGRNSGKSLKITESMSRGSRELVVDGSTGLNAGDWIVLQLRDNSEAGIREAVFPHEFDPRWKHLAQKGVQVNAYHCIQAVEGNRLFLREALHLNVDRSKPWTVQKWYPAQEVGVEDIAFVGNWQERFDHHQSAVHDGGWSLLQFVRCADGWLRRCRFSHVNRAVVLTQCASMTVERVVLDGNPGHNALTLNGTSNSLVRDSVDECGHHHSFGVAGTSIGNVFLRCRYPAHTCYESHASQPRWTLFDNVSGGWKYGRWGGAVQSQPNHLQGLVFWNYRNIGEGEPGAFHFMRPNSAYGRTIMPSVIGFHGNAQDWVVGELSRLESNGRRVLPESLYEAQLSLRMREESK</sequence>
<dbReference type="Gene3D" id="2.160.20.10">
    <property type="entry name" value="Single-stranded right-handed beta-helix, Pectin lyase-like"/>
    <property type="match status" value="2"/>
</dbReference>
<dbReference type="eggNOG" id="COG5434">
    <property type="taxonomic scope" value="Bacteria"/>
</dbReference>
<feature type="signal peptide" evidence="1">
    <location>
        <begin position="1"/>
        <end position="24"/>
    </location>
</feature>
<evidence type="ECO:0000259" key="3">
    <source>
        <dbReference type="Pfam" id="PF16315"/>
    </source>
</evidence>
<evidence type="ECO:0000313" key="4">
    <source>
        <dbReference type="EMBL" id="ADE56073.1"/>
    </source>
</evidence>
<dbReference type="STRING" id="583355.Caka_3060"/>
<feature type="domain" description="DUF4955" evidence="3">
    <location>
        <begin position="374"/>
        <end position="512"/>
    </location>
</feature>
<dbReference type="InterPro" id="IPR012334">
    <property type="entry name" value="Pectin_lyas_fold"/>
</dbReference>
<dbReference type="HOGENOM" id="CLU_019301_0_0_0"/>
<evidence type="ECO:0008006" key="6">
    <source>
        <dbReference type="Google" id="ProtNLM"/>
    </source>
</evidence>
<dbReference type="AlphaFoldDB" id="D5EI33"/>
<keyword evidence="5" id="KW-1185">Reference proteome</keyword>
<evidence type="ECO:0000313" key="5">
    <source>
        <dbReference type="Proteomes" id="UP000000925"/>
    </source>
</evidence>
<reference evidence="4 5" key="1">
    <citation type="journal article" date="2010" name="Stand. Genomic Sci.">
        <title>Complete genome sequence of Coraliomargarita akajimensis type strain (04OKA010-24).</title>
        <authorList>
            <person name="Mavromatis K."/>
            <person name="Abt B."/>
            <person name="Brambilla E."/>
            <person name="Lapidus A."/>
            <person name="Copeland A."/>
            <person name="Deshpande S."/>
            <person name="Nolan M."/>
            <person name="Lucas S."/>
            <person name="Tice H."/>
            <person name="Cheng J.F."/>
            <person name="Han C."/>
            <person name="Detter J.C."/>
            <person name="Woyke T."/>
            <person name="Goodwin L."/>
            <person name="Pitluck S."/>
            <person name="Held B."/>
            <person name="Brettin T."/>
            <person name="Tapia R."/>
            <person name="Ivanova N."/>
            <person name="Mikhailova N."/>
            <person name="Pati A."/>
            <person name="Liolios K."/>
            <person name="Chen A."/>
            <person name="Palaniappan K."/>
            <person name="Land M."/>
            <person name="Hauser L."/>
            <person name="Chang Y.J."/>
            <person name="Jeffries C.D."/>
            <person name="Rohde M."/>
            <person name="Goker M."/>
            <person name="Bristow J."/>
            <person name="Eisen J.A."/>
            <person name="Markowitz V."/>
            <person name="Hugenholtz P."/>
            <person name="Klenk H.P."/>
            <person name="Kyrpides N.C."/>
        </authorList>
    </citation>
    <scope>NUCLEOTIDE SEQUENCE [LARGE SCALE GENOMIC DNA]</scope>
    <source>
        <strain evidence="5">DSM 45221 / IAM 15411 / JCM 23193 / KCTC 12865</strain>
    </source>
</reference>
<proteinExistence type="predicted"/>
<dbReference type="KEGG" id="caa:Caka_3060"/>
<organism evidence="4 5">
    <name type="scientific">Coraliomargarita akajimensis (strain DSM 45221 / IAM 15411 / JCM 23193 / KCTC 12865 / 04OKA010-24)</name>
    <dbReference type="NCBI Taxonomy" id="583355"/>
    <lineage>
        <taxon>Bacteria</taxon>
        <taxon>Pseudomonadati</taxon>
        <taxon>Verrucomicrobiota</taxon>
        <taxon>Opitutia</taxon>
        <taxon>Puniceicoccales</taxon>
        <taxon>Coraliomargaritaceae</taxon>
        <taxon>Coraliomargarita</taxon>
    </lineage>
</organism>
<accession>D5EI33</accession>
<gene>
    <name evidence="4" type="ordered locus">Caka_3060</name>
</gene>
<dbReference type="Pfam" id="PF12708">
    <property type="entry name" value="Pect-lyase_RHGA_epim"/>
    <property type="match status" value="1"/>
</dbReference>
<dbReference type="Pfam" id="PF16315">
    <property type="entry name" value="DUF4955"/>
    <property type="match status" value="1"/>
</dbReference>
<feature type="chain" id="PRO_5003070689" description="Pectate lyase superfamily protein domain-containing protein" evidence="1">
    <location>
        <begin position="25"/>
        <end position="516"/>
    </location>
</feature>
<dbReference type="InterPro" id="IPR011050">
    <property type="entry name" value="Pectin_lyase_fold/virulence"/>
</dbReference>
<evidence type="ECO:0000256" key="1">
    <source>
        <dbReference type="SAM" id="SignalP"/>
    </source>
</evidence>
<dbReference type="OrthoDB" id="5488826at2"/>
<evidence type="ECO:0000259" key="2">
    <source>
        <dbReference type="Pfam" id="PF12708"/>
    </source>
</evidence>
<name>D5EI33_CORAD</name>
<dbReference type="Proteomes" id="UP000000925">
    <property type="component" value="Chromosome"/>
</dbReference>
<protein>
    <recommendedName>
        <fullName evidence="6">Pectate lyase superfamily protein domain-containing protein</fullName>
    </recommendedName>
</protein>
<dbReference type="SUPFAM" id="SSF51126">
    <property type="entry name" value="Pectin lyase-like"/>
    <property type="match status" value="1"/>
</dbReference>
<dbReference type="InterPro" id="IPR024535">
    <property type="entry name" value="RHGA/B-epi-like_pectate_lyase"/>
</dbReference>
<dbReference type="InterPro" id="IPR032532">
    <property type="entry name" value="DUF4955"/>
</dbReference>
<dbReference type="RefSeq" id="WP_013044789.1">
    <property type="nucleotide sequence ID" value="NC_014008.1"/>
</dbReference>
<dbReference type="PROSITE" id="PS51257">
    <property type="entry name" value="PROKAR_LIPOPROTEIN"/>
    <property type="match status" value="1"/>
</dbReference>
<keyword evidence="1" id="KW-0732">Signal</keyword>
<feature type="domain" description="Rhamnogalacturonase A/B/Epimerase-like pectate lyase" evidence="2">
    <location>
        <begin position="69"/>
        <end position="115"/>
    </location>
</feature>